<evidence type="ECO:0000313" key="2">
    <source>
        <dbReference type="EMBL" id="MBS4224619.1"/>
    </source>
</evidence>
<dbReference type="Proteomes" id="UP000676456">
    <property type="component" value="Unassembled WGS sequence"/>
</dbReference>
<feature type="transmembrane region" description="Helical" evidence="1">
    <location>
        <begin position="134"/>
        <end position="153"/>
    </location>
</feature>
<comment type="caution">
    <text evidence="2">The sequence shown here is derived from an EMBL/GenBank/DDBJ whole genome shotgun (WGS) entry which is preliminary data.</text>
</comment>
<feature type="transmembrane region" description="Helical" evidence="1">
    <location>
        <begin position="165"/>
        <end position="184"/>
    </location>
</feature>
<dbReference type="AlphaFoldDB" id="A0A942UXI6"/>
<protein>
    <submittedName>
        <fullName evidence="2">ABC-2 transporter permease</fullName>
    </submittedName>
</protein>
<sequence>MLNIIKADMRSIKPWEYMILIPAVLFFALLVGANFVHPYYMWIFYLTLGLCSGSVDRKRQEKVLPLVVSLPITRKEYIGAKYLLAVAWFFVSSIVTTLFALVFNRSLAFFSFEMWITTLLITLVFIAIYVPFSLFYRSAGFMFGLAIVIFIMTTRETIGHLELHFHPIFLLSIILFYLSYYFSVKVFERLNLS</sequence>
<dbReference type="InterPro" id="IPR025699">
    <property type="entry name" value="ABC2_memb-like"/>
</dbReference>
<feature type="transmembrane region" description="Helical" evidence="1">
    <location>
        <begin position="15"/>
        <end position="33"/>
    </location>
</feature>
<gene>
    <name evidence="2" type="ORF">KHA91_18060</name>
</gene>
<dbReference type="RefSeq" id="WP_213099668.1">
    <property type="nucleotide sequence ID" value="NZ_JAGYPH010000004.1"/>
</dbReference>
<keyword evidence="3" id="KW-1185">Reference proteome</keyword>
<dbReference type="Pfam" id="PF13346">
    <property type="entry name" value="ABC2_membrane_5"/>
    <property type="match status" value="1"/>
</dbReference>
<evidence type="ECO:0000313" key="3">
    <source>
        <dbReference type="Proteomes" id="UP000676456"/>
    </source>
</evidence>
<dbReference type="EMBL" id="JAGYPN010000004">
    <property type="protein sequence ID" value="MBS4224619.1"/>
    <property type="molecule type" value="Genomic_DNA"/>
</dbReference>
<reference evidence="2 3" key="1">
    <citation type="submission" date="2021-05" db="EMBL/GenBank/DDBJ databases">
        <title>Novel Bacillus species.</title>
        <authorList>
            <person name="Liu G."/>
        </authorList>
    </citation>
    <scope>NUCLEOTIDE SEQUENCE [LARGE SCALE GENOMIC DNA]</scope>
    <source>
        <strain evidence="2 3">FJAT-49682</strain>
    </source>
</reference>
<feature type="transmembrane region" description="Helical" evidence="1">
    <location>
        <begin position="82"/>
        <end position="103"/>
    </location>
</feature>
<proteinExistence type="predicted"/>
<feature type="transmembrane region" description="Helical" evidence="1">
    <location>
        <begin position="109"/>
        <end position="129"/>
    </location>
</feature>
<keyword evidence="1" id="KW-0812">Transmembrane</keyword>
<organism evidence="2 3">
    <name type="scientific">Lederbergia citrea</name>
    <dbReference type="NCBI Taxonomy" id="2833581"/>
    <lineage>
        <taxon>Bacteria</taxon>
        <taxon>Bacillati</taxon>
        <taxon>Bacillota</taxon>
        <taxon>Bacilli</taxon>
        <taxon>Bacillales</taxon>
        <taxon>Bacillaceae</taxon>
        <taxon>Lederbergia</taxon>
    </lineage>
</organism>
<name>A0A942UXI6_9BACI</name>
<accession>A0A942UXI6</accession>
<keyword evidence="1" id="KW-1133">Transmembrane helix</keyword>
<evidence type="ECO:0000256" key="1">
    <source>
        <dbReference type="SAM" id="Phobius"/>
    </source>
</evidence>
<keyword evidence="1" id="KW-0472">Membrane</keyword>